<proteinExistence type="predicted"/>
<sequence length="94" mass="11141">MFHIIYLNDKAILKPANHGINDIEWEHGCRTILIAEKTSYTAQIYAELLGFELLNKEEWNEFISSRDDPSVTSNDHYINSRVRPDKWDNNREIY</sequence>
<dbReference type="EMBL" id="LR797812">
    <property type="protein sequence ID" value="CAB4240654.1"/>
    <property type="molecule type" value="Genomic_DNA"/>
</dbReference>
<name>A0A6J5TAZ0_9CAUD</name>
<evidence type="ECO:0000313" key="1">
    <source>
        <dbReference type="EMBL" id="CAB4240654.1"/>
    </source>
</evidence>
<accession>A0A6J5TAZ0</accession>
<gene>
    <name evidence="1" type="ORF">UFOVP38_41</name>
</gene>
<protein>
    <submittedName>
        <fullName evidence="1">Uncharacterized protein</fullName>
    </submittedName>
</protein>
<reference evidence="1" key="1">
    <citation type="submission" date="2020-05" db="EMBL/GenBank/DDBJ databases">
        <authorList>
            <person name="Chiriac C."/>
            <person name="Salcher M."/>
            <person name="Ghai R."/>
            <person name="Kavagutti S V."/>
        </authorList>
    </citation>
    <scope>NUCLEOTIDE SEQUENCE</scope>
</reference>
<organism evidence="1">
    <name type="scientific">uncultured Caudovirales phage</name>
    <dbReference type="NCBI Taxonomy" id="2100421"/>
    <lineage>
        <taxon>Viruses</taxon>
        <taxon>Duplodnaviria</taxon>
        <taxon>Heunggongvirae</taxon>
        <taxon>Uroviricota</taxon>
        <taxon>Caudoviricetes</taxon>
        <taxon>Peduoviridae</taxon>
        <taxon>Maltschvirus</taxon>
        <taxon>Maltschvirus maltsch</taxon>
    </lineage>
</organism>